<dbReference type="AlphaFoldDB" id="A0A076EEB1"/>
<evidence type="ECO:0000313" key="1">
    <source>
        <dbReference type="EMBL" id="AII03418.1"/>
    </source>
</evidence>
<dbReference type="InterPro" id="IPR023393">
    <property type="entry name" value="START-like_dom_sf"/>
</dbReference>
<dbReference type="InterPro" id="IPR019587">
    <property type="entry name" value="Polyketide_cyclase/dehydratase"/>
</dbReference>
<sequence>MARTSTSIELPVPDFKVWELIGGFDALPDWLPFIPFSKLSEGGRVRTLTTQDGETVIERLEAFDNSRHFYTYSILQAPFPVTNYTSTLAVHQNDENSSRIEWSGEFTPVGISDDEAITLFRGIYADGLTALAESLSDSEHTTQV</sequence>
<protein>
    <submittedName>
        <fullName evidence="1">XoxI</fullName>
    </submittedName>
</protein>
<organism evidence="1 2">
    <name type="scientific">Rhodococcus opacus</name>
    <name type="common">Nocardia opaca</name>
    <dbReference type="NCBI Taxonomy" id="37919"/>
    <lineage>
        <taxon>Bacteria</taxon>
        <taxon>Bacillati</taxon>
        <taxon>Actinomycetota</taxon>
        <taxon>Actinomycetes</taxon>
        <taxon>Mycobacteriales</taxon>
        <taxon>Nocardiaceae</taxon>
        <taxon>Rhodococcus</taxon>
    </lineage>
</organism>
<dbReference type="EMBL" id="CP008947">
    <property type="protein sequence ID" value="AII03418.1"/>
    <property type="molecule type" value="Genomic_DNA"/>
</dbReference>
<name>A0A076EEB1_RHOOP</name>
<evidence type="ECO:0000313" key="2">
    <source>
        <dbReference type="Proteomes" id="UP000028488"/>
    </source>
</evidence>
<dbReference type="CDD" id="cd07821">
    <property type="entry name" value="PYR_PYL_RCAR_like"/>
    <property type="match status" value="1"/>
</dbReference>
<proteinExistence type="predicted"/>
<dbReference type="Gene3D" id="3.30.530.20">
    <property type="match status" value="1"/>
</dbReference>
<reference evidence="1 2" key="1">
    <citation type="submission" date="2014-07" db="EMBL/GenBank/DDBJ databases">
        <title>Genome Sequence of Rhodococcus opacus Strain R7, a Biodegrader of Mono- and Polycyclic Aromatic Hydrocarbons.</title>
        <authorList>
            <person name="Di Gennaro P."/>
            <person name="Zampolli J."/>
            <person name="Presti I."/>
            <person name="Cappelletti M."/>
            <person name="D'Ursi P."/>
            <person name="Orro A."/>
            <person name="Mezzelani A."/>
            <person name="Milanesi L."/>
        </authorList>
    </citation>
    <scope>NUCLEOTIDE SEQUENCE [LARGE SCALE GENOMIC DNA]</scope>
    <source>
        <strain evidence="1 2">R7</strain>
    </source>
</reference>
<gene>
    <name evidence="1" type="ORF">EP51_01765</name>
</gene>
<dbReference type="Pfam" id="PF10604">
    <property type="entry name" value="Polyketide_cyc2"/>
    <property type="match status" value="1"/>
</dbReference>
<dbReference type="SUPFAM" id="SSF55961">
    <property type="entry name" value="Bet v1-like"/>
    <property type="match status" value="1"/>
</dbReference>
<dbReference type="eggNOG" id="COG3832">
    <property type="taxonomic scope" value="Bacteria"/>
</dbReference>
<dbReference type="PANTHER" id="PTHR39332">
    <property type="entry name" value="BLL4707 PROTEIN"/>
    <property type="match status" value="1"/>
</dbReference>
<dbReference type="RefSeq" id="WP_037231729.1">
    <property type="nucleotide sequence ID" value="NZ_CP008947.1"/>
</dbReference>
<dbReference type="Proteomes" id="UP000028488">
    <property type="component" value="Chromosome"/>
</dbReference>
<dbReference type="PANTHER" id="PTHR39332:SF7">
    <property type="entry name" value="SRPBCC FAMILY PROTEIN"/>
    <property type="match status" value="1"/>
</dbReference>
<accession>A0A076EEB1</accession>